<gene>
    <name evidence="2" type="ORF">BLA23254_07320</name>
</gene>
<dbReference type="Proteomes" id="UP000494218">
    <property type="component" value="Unassembled WGS sequence"/>
</dbReference>
<reference evidence="2 3" key="1">
    <citation type="submission" date="2019-09" db="EMBL/GenBank/DDBJ databases">
        <authorList>
            <person name="Depoorter E."/>
        </authorList>
    </citation>
    <scope>NUCLEOTIDE SEQUENCE [LARGE SCALE GENOMIC DNA]</scope>
    <source>
        <strain evidence="2">LMG 23254</strain>
    </source>
</reference>
<sequence length="266" mass="29705">MIEPAPRGDNDMQVLRRVVQHVGQRIEAGGRQPLRIVDDQQRIDRQLRDLGQPRGHAFQRARRVGRADRDQAPEAGPRAAGPHCLHEPLQQPRRIVALVGRQPYDRAAEREGFAAPLREQRRLAVTGRRLHERDRPAVERGRGEAQPRAGQQLRRHARRGRLQDQFGGRRVGAIGWVGHRGCSRNPAVPCGPASGVGVGEGSAEPRLRVNPPRDEWGRAGTASIAWVPMHDEHHEEPTHEHRIDRHAAQRAARRISGAARCTAICS</sequence>
<evidence type="ECO:0000313" key="3">
    <source>
        <dbReference type="Proteomes" id="UP000494218"/>
    </source>
</evidence>
<feature type="compositionally biased region" description="Basic and acidic residues" evidence="1">
    <location>
        <begin position="133"/>
        <end position="145"/>
    </location>
</feature>
<evidence type="ECO:0000313" key="2">
    <source>
        <dbReference type="EMBL" id="VWC45527.1"/>
    </source>
</evidence>
<proteinExistence type="predicted"/>
<feature type="region of interest" description="Disordered" evidence="1">
    <location>
        <begin position="196"/>
        <end position="216"/>
    </location>
</feature>
<dbReference type="AlphaFoldDB" id="A0A6P2SH49"/>
<feature type="compositionally biased region" description="Basic and acidic residues" evidence="1">
    <location>
        <begin position="203"/>
        <end position="216"/>
    </location>
</feature>
<feature type="region of interest" description="Disordered" evidence="1">
    <location>
        <begin position="55"/>
        <end position="85"/>
    </location>
</feature>
<feature type="region of interest" description="Disordered" evidence="1">
    <location>
        <begin position="133"/>
        <end position="160"/>
    </location>
</feature>
<evidence type="ECO:0000256" key="1">
    <source>
        <dbReference type="SAM" id="MobiDB-lite"/>
    </source>
</evidence>
<accession>A0A6P2SH49</accession>
<name>A0A6P2SH49_BURL3</name>
<dbReference type="EMBL" id="CABVPW010000056">
    <property type="protein sequence ID" value="VWC45527.1"/>
    <property type="molecule type" value="Genomic_DNA"/>
</dbReference>
<protein>
    <submittedName>
        <fullName evidence="2">Uncharacterized protein</fullName>
    </submittedName>
</protein>
<organism evidence="2 3">
    <name type="scientific">Burkholderia lata (strain ATCC 17760 / DSM 23089 / LMG 22485 / NCIMB 9086 / R18194 / 383)</name>
    <dbReference type="NCBI Taxonomy" id="482957"/>
    <lineage>
        <taxon>Bacteria</taxon>
        <taxon>Pseudomonadati</taxon>
        <taxon>Pseudomonadota</taxon>
        <taxon>Betaproteobacteria</taxon>
        <taxon>Burkholderiales</taxon>
        <taxon>Burkholderiaceae</taxon>
        <taxon>Burkholderia</taxon>
        <taxon>Burkholderia cepacia complex</taxon>
    </lineage>
</organism>